<dbReference type="AlphaFoldDB" id="A0A1W0WM25"/>
<evidence type="ECO:0000313" key="2">
    <source>
        <dbReference type="EMBL" id="OQV16249.1"/>
    </source>
</evidence>
<feature type="compositionally biased region" description="Polar residues" evidence="1">
    <location>
        <begin position="264"/>
        <end position="280"/>
    </location>
</feature>
<evidence type="ECO:0000313" key="3">
    <source>
        <dbReference type="Proteomes" id="UP000192578"/>
    </source>
</evidence>
<gene>
    <name evidence="2" type="ORF">BV898_09558</name>
</gene>
<accession>A0A1W0WM25</accession>
<protein>
    <submittedName>
        <fullName evidence="2">Uncharacterized protein</fullName>
    </submittedName>
</protein>
<comment type="caution">
    <text evidence="2">The sequence shown here is derived from an EMBL/GenBank/DDBJ whole genome shotgun (WGS) entry which is preliminary data.</text>
</comment>
<dbReference type="InterPro" id="IPR036703">
    <property type="entry name" value="MOB_kinase_act_sf"/>
</dbReference>
<dbReference type="Proteomes" id="UP000192578">
    <property type="component" value="Unassembled WGS sequence"/>
</dbReference>
<dbReference type="EMBL" id="MTYJ01000076">
    <property type="protein sequence ID" value="OQV16249.1"/>
    <property type="molecule type" value="Genomic_DNA"/>
</dbReference>
<dbReference type="SUPFAM" id="SSF101152">
    <property type="entry name" value="Mob1/phocein"/>
    <property type="match status" value="1"/>
</dbReference>
<proteinExistence type="predicted"/>
<keyword evidence="3" id="KW-1185">Reference proteome</keyword>
<reference evidence="3" key="1">
    <citation type="submission" date="2017-01" db="EMBL/GenBank/DDBJ databases">
        <title>Comparative genomics of anhydrobiosis in the tardigrade Hypsibius dujardini.</title>
        <authorList>
            <person name="Yoshida Y."/>
            <person name="Koutsovoulos G."/>
            <person name="Laetsch D."/>
            <person name="Stevens L."/>
            <person name="Kumar S."/>
            <person name="Horikawa D."/>
            <person name="Ishino K."/>
            <person name="Komine S."/>
            <person name="Tomita M."/>
            <person name="Blaxter M."/>
            <person name="Arakawa K."/>
        </authorList>
    </citation>
    <scope>NUCLEOTIDE SEQUENCE [LARGE SCALE GENOMIC DNA]</scope>
    <source>
        <strain evidence="3">Z151</strain>
    </source>
</reference>
<organism evidence="2 3">
    <name type="scientific">Hypsibius exemplaris</name>
    <name type="common">Freshwater tardigrade</name>
    <dbReference type="NCBI Taxonomy" id="2072580"/>
    <lineage>
        <taxon>Eukaryota</taxon>
        <taxon>Metazoa</taxon>
        <taxon>Ecdysozoa</taxon>
        <taxon>Tardigrada</taxon>
        <taxon>Eutardigrada</taxon>
        <taxon>Parachela</taxon>
        <taxon>Hypsibioidea</taxon>
        <taxon>Hypsibiidae</taxon>
        <taxon>Hypsibius</taxon>
    </lineage>
</organism>
<sequence>MSTAGLPINPFLVRSMMEMDEWLSNFPMAAMQKGRGVKKTREMFNMLGIFCDDVNLLLLESHNFKSTQADIWRKKDLVAKVAELNCPHPGVYVKSSKETWFSCLRNFVSLTRNGAVAAATGAGAAASPVDASVEEARWLVDWEGRFQSRNRSDDRKVWLRSLTKTEFCSRYKDPKTTERQMRACTDLKTQIQYFRNKHSNYPLEMIPSRMGMPKFFIPPFPLELLLNGKRSLVASSSLRPSNASLSVFNVPTGDVCGSSRFLASSSQGNDSDYNLRTSPANIPPPSETQQSQRKRRYVHPAAQQCPSDDPTRERMITQAPMIPKTLRHGERQLMELVEGLRREVDALFDVCCECPVMVTGMWHYCDARSCSAGRSSELPVDLDPPPCGARQFTQHYTKDLVDFMGSDDQGEMSEQTIGWLKKLCQRIYVIFVHFEKYHYDRFTWFKGEIRLCRLFHVFALDNGLIRPEELTVRLVKDIQTPFHTITADTMMNPSRWLTFSDV</sequence>
<name>A0A1W0WM25_HYPEX</name>
<evidence type="ECO:0000256" key="1">
    <source>
        <dbReference type="SAM" id="MobiDB-lite"/>
    </source>
</evidence>
<feature type="region of interest" description="Disordered" evidence="1">
    <location>
        <begin position="264"/>
        <end position="312"/>
    </location>
</feature>